<reference evidence="6 7" key="1">
    <citation type="submission" date="2018-06" db="EMBL/GenBank/DDBJ databases">
        <title>Whole Genome Sequence of an efficient microsymbiont, Rhizobium tropici.</title>
        <authorList>
            <person name="Srinivasan R."/>
            <person name="Singh H.V."/>
            <person name="Srivastava R."/>
            <person name="Kumari B."/>
            <person name="Radhakrishna A."/>
        </authorList>
    </citation>
    <scope>NUCLEOTIDE SEQUENCE [LARGE SCALE GENOMIC DNA]</scope>
    <source>
        <strain evidence="6 7">IGFRI Rhizo-19</strain>
    </source>
</reference>
<sequence>MPLRADAAEKRQHIVETAYRLFKRDGFHATGIDKIIAEAEVAKMTMYRHFPSKDGLIVEVLDWRAERFKRQLDRLSEAAMTPHEKITAVFDWHERWFDSSNFHGCLFQHALAEFGEPAHAVFEAVTRQKHDLRQRLRDILAQSLPPDRAEHVATTLFMLIEGATVLAHMGQGKAAIVSARRAAADVLASAGLAQ</sequence>
<dbReference type="Proteomes" id="UP000251205">
    <property type="component" value="Unassembled WGS sequence"/>
</dbReference>
<dbReference type="Pfam" id="PF21993">
    <property type="entry name" value="TetR_C_13_2"/>
    <property type="match status" value="1"/>
</dbReference>
<organism evidence="6 7">
    <name type="scientific">Rhizobium tropici</name>
    <dbReference type="NCBI Taxonomy" id="398"/>
    <lineage>
        <taxon>Bacteria</taxon>
        <taxon>Pseudomonadati</taxon>
        <taxon>Pseudomonadota</taxon>
        <taxon>Alphaproteobacteria</taxon>
        <taxon>Hyphomicrobiales</taxon>
        <taxon>Rhizobiaceae</taxon>
        <taxon>Rhizobium/Agrobacterium group</taxon>
        <taxon>Rhizobium</taxon>
    </lineage>
</organism>
<evidence type="ECO:0000256" key="4">
    <source>
        <dbReference type="PROSITE-ProRule" id="PRU00335"/>
    </source>
</evidence>
<dbReference type="Gene3D" id="1.10.357.10">
    <property type="entry name" value="Tetracycline Repressor, domain 2"/>
    <property type="match status" value="1"/>
</dbReference>
<dbReference type="PANTHER" id="PTHR47506">
    <property type="entry name" value="TRANSCRIPTIONAL REGULATORY PROTEIN"/>
    <property type="match status" value="1"/>
</dbReference>
<dbReference type="PANTHER" id="PTHR47506:SF1">
    <property type="entry name" value="HTH-TYPE TRANSCRIPTIONAL REGULATOR YJDC"/>
    <property type="match status" value="1"/>
</dbReference>
<dbReference type="PRINTS" id="PR00455">
    <property type="entry name" value="HTHTETR"/>
</dbReference>
<evidence type="ECO:0000259" key="5">
    <source>
        <dbReference type="PROSITE" id="PS50977"/>
    </source>
</evidence>
<evidence type="ECO:0000256" key="2">
    <source>
        <dbReference type="ARBA" id="ARBA00023125"/>
    </source>
</evidence>
<keyword evidence="3" id="KW-0804">Transcription</keyword>
<dbReference type="GO" id="GO:0003677">
    <property type="term" value="F:DNA binding"/>
    <property type="evidence" value="ECO:0007669"/>
    <property type="project" value="UniProtKB-UniRule"/>
</dbReference>
<dbReference type="OrthoDB" id="9787680at2"/>
<name>A0A329YGJ8_RHITR</name>
<evidence type="ECO:0000256" key="1">
    <source>
        <dbReference type="ARBA" id="ARBA00023015"/>
    </source>
</evidence>
<dbReference type="PROSITE" id="PS50977">
    <property type="entry name" value="HTH_TETR_2"/>
    <property type="match status" value="1"/>
</dbReference>
<dbReference type="SUPFAM" id="SSF46689">
    <property type="entry name" value="Homeodomain-like"/>
    <property type="match status" value="1"/>
</dbReference>
<proteinExistence type="predicted"/>
<feature type="DNA-binding region" description="H-T-H motif" evidence="4">
    <location>
        <begin position="31"/>
        <end position="50"/>
    </location>
</feature>
<accession>A0A329YGJ8</accession>
<dbReference type="AlphaFoldDB" id="A0A329YGJ8"/>
<dbReference type="InterPro" id="IPR054156">
    <property type="entry name" value="YxaF_TetR_C"/>
</dbReference>
<dbReference type="Pfam" id="PF00440">
    <property type="entry name" value="TetR_N"/>
    <property type="match status" value="1"/>
</dbReference>
<evidence type="ECO:0000313" key="7">
    <source>
        <dbReference type="Proteomes" id="UP000251205"/>
    </source>
</evidence>
<comment type="caution">
    <text evidence="6">The sequence shown here is derived from an EMBL/GenBank/DDBJ whole genome shotgun (WGS) entry which is preliminary data.</text>
</comment>
<feature type="domain" description="HTH tetR-type" evidence="5">
    <location>
        <begin position="8"/>
        <end position="68"/>
    </location>
</feature>
<dbReference type="SUPFAM" id="SSF48498">
    <property type="entry name" value="Tetracyclin repressor-like, C-terminal domain"/>
    <property type="match status" value="1"/>
</dbReference>
<evidence type="ECO:0000256" key="3">
    <source>
        <dbReference type="ARBA" id="ARBA00023163"/>
    </source>
</evidence>
<dbReference type="InterPro" id="IPR001647">
    <property type="entry name" value="HTH_TetR"/>
</dbReference>
<keyword evidence="2 4" id="KW-0238">DNA-binding</keyword>
<gene>
    <name evidence="6" type="ORF">DQ393_12145</name>
</gene>
<keyword evidence="1" id="KW-0805">Transcription regulation</keyword>
<protein>
    <submittedName>
        <fullName evidence="6">TetR/AcrR family transcriptional regulator</fullName>
    </submittedName>
</protein>
<dbReference type="InterPro" id="IPR009057">
    <property type="entry name" value="Homeodomain-like_sf"/>
</dbReference>
<evidence type="ECO:0000313" key="6">
    <source>
        <dbReference type="EMBL" id="RAX41304.1"/>
    </source>
</evidence>
<dbReference type="EMBL" id="QMKK01000030">
    <property type="protein sequence ID" value="RAX41304.1"/>
    <property type="molecule type" value="Genomic_DNA"/>
</dbReference>
<dbReference type="RefSeq" id="WP_112342034.1">
    <property type="nucleotide sequence ID" value="NZ_QMKK01000030.1"/>
</dbReference>
<dbReference type="InterPro" id="IPR036271">
    <property type="entry name" value="Tet_transcr_reg_TetR-rel_C_sf"/>
</dbReference>